<dbReference type="Pfam" id="PF00528">
    <property type="entry name" value="BPD_transp_1"/>
    <property type="match status" value="1"/>
</dbReference>
<dbReference type="AlphaFoldDB" id="A0A6P1CDF3"/>
<keyword evidence="7 8" id="KW-0472">Membrane</keyword>
<dbReference type="Proteomes" id="UP000471190">
    <property type="component" value="Unassembled WGS sequence"/>
</dbReference>
<dbReference type="PANTHER" id="PTHR30614">
    <property type="entry name" value="MEMBRANE COMPONENT OF AMINO ACID ABC TRANSPORTER"/>
    <property type="match status" value="1"/>
</dbReference>
<accession>A0A6P1CDF3</accession>
<feature type="transmembrane region" description="Helical" evidence="8">
    <location>
        <begin position="130"/>
        <end position="151"/>
    </location>
</feature>
<gene>
    <name evidence="10" type="ORF">GXW80_29570</name>
</gene>
<comment type="caution">
    <text evidence="10">The sequence shown here is derived from an EMBL/GenBank/DDBJ whole genome shotgun (WGS) entry which is preliminary data.</text>
</comment>
<dbReference type="PANTHER" id="PTHR30614:SF41">
    <property type="entry name" value="INNER MEMBRANE AMINO-ACID ABC TRANSPORTER PERMEASE PROTEIN YHDY"/>
    <property type="match status" value="1"/>
</dbReference>
<dbReference type="GO" id="GO:0006865">
    <property type="term" value="P:amino acid transport"/>
    <property type="evidence" value="ECO:0007669"/>
    <property type="project" value="TreeGrafter"/>
</dbReference>
<dbReference type="PROSITE" id="PS50928">
    <property type="entry name" value="ABC_TM1"/>
    <property type="match status" value="1"/>
</dbReference>
<keyword evidence="6 8" id="KW-1133">Transmembrane helix</keyword>
<evidence type="ECO:0000256" key="6">
    <source>
        <dbReference type="ARBA" id="ARBA00022989"/>
    </source>
</evidence>
<keyword evidence="3 8" id="KW-0813">Transport</keyword>
<dbReference type="NCBIfam" id="TIGR01726">
    <property type="entry name" value="HEQRo_perm_3TM"/>
    <property type="match status" value="1"/>
</dbReference>
<dbReference type="SUPFAM" id="SSF161098">
    <property type="entry name" value="MetI-like"/>
    <property type="match status" value="1"/>
</dbReference>
<feature type="transmembrane region" description="Helical" evidence="8">
    <location>
        <begin position="207"/>
        <end position="231"/>
    </location>
</feature>
<dbReference type="InterPro" id="IPR035906">
    <property type="entry name" value="MetI-like_sf"/>
</dbReference>
<name>A0A6P1CDF3_RHITR</name>
<dbReference type="GO" id="GO:0043190">
    <property type="term" value="C:ATP-binding cassette (ABC) transporter complex"/>
    <property type="evidence" value="ECO:0007669"/>
    <property type="project" value="InterPro"/>
</dbReference>
<evidence type="ECO:0000313" key="11">
    <source>
        <dbReference type="Proteomes" id="UP000471190"/>
    </source>
</evidence>
<organism evidence="10 11">
    <name type="scientific">Rhizobium tropici</name>
    <dbReference type="NCBI Taxonomy" id="398"/>
    <lineage>
        <taxon>Bacteria</taxon>
        <taxon>Pseudomonadati</taxon>
        <taxon>Pseudomonadota</taxon>
        <taxon>Alphaproteobacteria</taxon>
        <taxon>Hyphomicrobiales</taxon>
        <taxon>Rhizobiaceae</taxon>
        <taxon>Rhizobium/Agrobacterium group</taxon>
        <taxon>Rhizobium</taxon>
    </lineage>
</organism>
<protein>
    <submittedName>
        <fullName evidence="10">Amino acid ABC transporter permease</fullName>
    </submittedName>
</protein>
<proteinExistence type="inferred from homology"/>
<evidence type="ECO:0000256" key="5">
    <source>
        <dbReference type="ARBA" id="ARBA00022692"/>
    </source>
</evidence>
<comment type="subcellular location">
    <subcellularLocation>
        <location evidence="1">Cell inner membrane</location>
        <topology evidence="1">Multi-pass membrane protein</topology>
    </subcellularLocation>
    <subcellularLocation>
        <location evidence="8">Cell membrane</location>
        <topology evidence="8">Multi-pass membrane protein</topology>
    </subcellularLocation>
</comment>
<evidence type="ECO:0000256" key="3">
    <source>
        <dbReference type="ARBA" id="ARBA00022448"/>
    </source>
</evidence>
<comment type="similarity">
    <text evidence="2">Belongs to the binding-protein-dependent transport system permease family. HisMQ subfamily.</text>
</comment>
<dbReference type="InterPro" id="IPR000515">
    <property type="entry name" value="MetI-like"/>
</dbReference>
<evidence type="ECO:0000259" key="9">
    <source>
        <dbReference type="PROSITE" id="PS50928"/>
    </source>
</evidence>
<reference evidence="10 11" key="1">
    <citation type="submission" date="2020-02" db="EMBL/GenBank/DDBJ databases">
        <title>Draft genome sequence of Rhizobium tropici.</title>
        <authorList>
            <person name="Khayi S."/>
            <person name="Jemo M."/>
        </authorList>
    </citation>
    <scope>NUCLEOTIDE SEQUENCE [LARGE SCALE GENOMIC DNA]</scope>
    <source>
        <strain evidence="10 11">A12</strain>
    </source>
</reference>
<evidence type="ECO:0000256" key="4">
    <source>
        <dbReference type="ARBA" id="ARBA00022475"/>
    </source>
</evidence>
<feature type="domain" description="ABC transmembrane type-1" evidence="9">
    <location>
        <begin position="162"/>
        <end position="356"/>
    </location>
</feature>
<dbReference type="CDD" id="cd06261">
    <property type="entry name" value="TM_PBP2"/>
    <property type="match status" value="1"/>
</dbReference>
<feature type="transmembrane region" description="Helical" evidence="8">
    <location>
        <begin position="338"/>
        <end position="359"/>
    </location>
</feature>
<dbReference type="EMBL" id="JAADZA010000065">
    <property type="protein sequence ID" value="NEV15119.1"/>
    <property type="molecule type" value="Genomic_DNA"/>
</dbReference>
<dbReference type="Gene3D" id="1.10.3720.10">
    <property type="entry name" value="MetI-like"/>
    <property type="match status" value="1"/>
</dbReference>
<dbReference type="InterPro" id="IPR043429">
    <property type="entry name" value="ArtM/GltK/GlnP/TcyL/YhdX-like"/>
</dbReference>
<dbReference type="GO" id="GO:0022857">
    <property type="term" value="F:transmembrane transporter activity"/>
    <property type="evidence" value="ECO:0007669"/>
    <property type="project" value="InterPro"/>
</dbReference>
<feature type="transmembrane region" description="Helical" evidence="8">
    <location>
        <begin position="36"/>
        <end position="56"/>
    </location>
</feature>
<evidence type="ECO:0000256" key="7">
    <source>
        <dbReference type="ARBA" id="ARBA00023136"/>
    </source>
</evidence>
<evidence type="ECO:0000313" key="10">
    <source>
        <dbReference type="EMBL" id="NEV15119.1"/>
    </source>
</evidence>
<keyword evidence="5 8" id="KW-0812">Transmembrane</keyword>
<evidence type="ECO:0000256" key="8">
    <source>
        <dbReference type="RuleBase" id="RU363032"/>
    </source>
</evidence>
<feature type="transmembrane region" description="Helical" evidence="8">
    <location>
        <begin position="102"/>
        <end position="118"/>
    </location>
</feature>
<dbReference type="InterPro" id="IPR010065">
    <property type="entry name" value="AA_ABC_transptr_permease_3TM"/>
</dbReference>
<evidence type="ECO:0000256" key="2">
    <source>
        <dbReference type="ARBA" id="ARBA00010072"/>
    </source>
</evidence>
<keyword evidence="4" id="KW-1003">Cell membrane</keyword>
<feature type="transmembrane region" description="Helical" evidence="8">
    <location>
        <begin position="163"/>
        <end position="186"/>
    </location>
</feature>
<sequence>MKAVNQAGLVQEIQETPRLPVRWLQQTASAMKASPLNLAVTIVVTLLLARCAWSFISWGVINAVWDTDATACAALNGHGACWSVVTAKFRYILFGSYPFEQQWRPAVGVAAFIVATLLSSRSELWGKALFVMWACVLVLFFALMSGGIFGLEFVPPDKWGGLPLTLALSIVGVLAALPLGIALALGRRSPVRSLRTICIVYIETVRGVPLITVLFMSSIMLPLFLPAGMVIGGLERAMIAIVLFTAAYVAEVIRGGLQLVPTGQFEAAASLGLGYWKTTSLIVLPQALRIVIPPLVNTFIEVFKDTTLVIIVGLFDLLNTTRTSILEITWRPYYVEAYLFAGMIYFFFCFYMSHISLLVERRLAKTGRH</sequence>
<evidence type="ECO:0000256" key="1">
    <source>
        <dbReference type="ARBA" id="ARBA00004429"/>
    </source>
</evidence>